<accession>A0A2I6PFI8</accession>
<evidence type="ECO:0000313" key="3">
    <source>
        <dbReference type="Proteomes" id="UP000240538"/>
    </source>
</evidence>
<feature type="compositionally biased region" description="Basic and acidic residues" evidence="1">
    <location>
        <begin position="1"/>
        <end position="31"/>
    </location>
</feature>
<sequence length="43" mass="5450">MTEKEIREARELQRFFENQSKKESNGEERDTYYNYQEREDEGW</sequence>
<dbReference type="Proteomes" id="UP000240538">
    <property type="component" value="Segment"/>
</dbReference>
<reference evidence="2 3" key="1">
    <citation type="submission" date="2017-12" db="EMBL/GenBank/DDBJ databases">
        <title>Complete genome sequence and characterization of bacteriophage phiP4-3 infecting Proteus pennea.</title>
        <authorList>
            <person name="He Y."/>
            <person name="Yang H."/>
        </authorList>
    </citation>
    <scope>NUCLEOTIDE SEQUENCE [LARGE SCALE GENOMIC DNA]</scope>
</reference>
<keyword evidence="3" id="KW-1185">Reference proteome</keyword>
<proteinExistence type="predicted"/>
<dbReference type="EMBL" id="MG696114">
    <property type="protein sequence ID" value="AUM58496.1"/>
    <property type="molecule type" value="Genomic_DNA"/>
</dbReference>
<evidence type="ECO:0000256" key="1">
    <source>
        <dbReference type="SAM" id="MobiDB-lite"/>
    </source>
</evidence>
<gene>
    <name evidence="2" type="ORF">phiP43_138</name>
</gene>
<feature type="region of interest" description="Disordered" evidence="1">
    <location>
        <begin position="1"/>
        <end position="43"/>
    </location>
</feature>
<evidence type="ECO:0000313" key="2">
    <source>
        <dbReference type="EMBL" id="AUM58496.1"/>
    </source>
</evidence>
<name>A0A2I6PFI8_9CAUD</name>
<organism evidence="2 3">
    <name type="scientific">Proteus phage phiP4-3</name>
    <dbReference type="NCBI Taxonomy" id="2065203"/>
    <lineage>
        <taxon>Viruses</taxon>
        <taxon>Duplodnaviria</taxon>
        <taxon>Heunggongvirae</taxon>
        <taxon>Uroviricota</taxon>
        <taxon>Caudoviricetes</taxon>
        <taxon>Pantevenvirales</taxon>
        <taxon>Straboviridae</taxon>
        <taxon>Bragavirus</taxon>
        <taxon>Bragavirus p43</taxon>
    </lineage>
</organism>
<protein>
    <submittedName>
        <fullName evidence="2">Uncharacterized protein</fullName>
    </submittedName>
</protein>